<dbReference type="AlphaFoldDB" id="A0A6J7K9N8"/>
<reference evidence="1" key="1">
    <citation type="submission" date="2020-05" db="EMBL/GenBank/DDBJ databases">
        <authorList>
            <person name="Chiriac C."/>
            <person name="Salcher M."/>
            <person name="Ghai R."/>
            <person name="Kavagutti S V."/>
        </authorList>
    </citation>
    <scope>NUCLEOTIDE SEQUENCE</scope>
</reference>
<sequence>MRDLVASLTPSPLKRWHQGYLERRFNAVAGPIRETYLARYGAVVRRGPFEGLQCVERSAAIAKLVGSYELEIHDAVGDLVGRRPELVVNIGCGDGYFTCGLARLLPDTEIRGYDTDPPTQALCLEQVALNDLGGNVLVGGECTTEMLAAMPAQGTALVIDCEGAEVDLLNPVAAPSLRTWPILVELHDFNVPGATDTIVGRFSGTHDIELIEARDRAAFDAPELSQLTPTERAVAVNEFRPPNMRWAYMVPKG</sequence>
<gene>
    <name evidence="1" type="ORF">UFOPK3564_03504</name>
</gene>
<dbReference type="EMBL" id="CAFBMK010000346">
    <property type="protein sequence ID" value="CAB4951379.1"/>
    <property type="molecule type" value="Genomic_DNA"/>
</dbReference>
<dbReference type="Gene3D" id="3.40.50.150">
    <property type="entry name" value="Vaccinia Virus protein VP39"/>
    <property type="match status" value="1"/>
</dbReference>
<evidence type="ECO:0000313" key="1">
    <source>
        <dbReference type="EMBL" id="CAB4951379.1"/>
    </source>
</evidence>
<dbReference type="InterPro" id="IPR029063">
    <property type="entry name" value="SAM-dependent_MTases_sf"/>
</dbReference>
<proteinExistence type="predicted"/>
<accession>A0A6J7K9N8</accession>
<name>A0A6J7K9N8_9ZZZZ</name>
<organism evidence="1">
    <name type="scientific">freshwater metagenome</name>
    <dbReference type="NCBI Taxonomy" id="449393"/>
    <lineage>
        <taxon>unclassified sequences</taxon>
        <taxon>metagenomes</taxon>
        <taxon>ecological metagenomes</taxon>
    </lineage>
</organism>
<dbReference type="SUPFAM" id="SSF53335">
    <property type="entry name" value="S-adenosyl-L-methionine-dependent methyltransferases"/>
    <property type="match status" value="1"/>
</dbReference>
<protein>
    <submittedName>
        <fullName evidence="1">Unannotated protein</fullName>
    </submittedName>
</protein>